<name>A0A0P8XRC5_DROAN</name>
<protein>
    <submittedName>
        <fullName evidence="1">Uncharacterized protein, isoform A</fullName>
    </submittedName>
</protein>
<dbReference type="AlphaFoldDB" id="A0A0P8XRC5"/>
<evidence type="ECO:0000313" key="2">
    <source>
        <dbReference type="Proteomes" id="UP000007801"/>
    </source>
</evidence>
<sequence length="99" mass="11777">MDRVEERQLAHNRWIMDCRLEHDLPGPITCLLATWRAYSGCQTMANDIQRRLHSRHSTRNYNNNKQKCPEYTDIERGKCHKECHKEGNSMNKYNNQPCS</sequence>
<organism evidence="1 2">
    <name type="scientific">Drosophila ananassae</name>
    <name type="common">Fruit fly</name>
    <dbReference type="NCBI Taxonomy" id="7217"/>
    <lineage>
        <taxon>Eukaryota</taxon>
        <taxon>Metazoa</taxon>
        <taxon>Ecdysozoa</taxon>
        <taxon>Arthropoda</taxon>
        <taxon>Hexapoda</taxon>
        <taxon>Insecta</taxon>
        <taxon>Pterygota</taxon>
        <taxon>Neoptera</taxon>
        <taxon>Endopterygota</taxon>
        <taxon>Diptera</taxon>
        <taxon>Brachycera</taxon>
        <taxon>Muscomorpha</taxon>
        <taxon>Ephydroidea</taxon>
        <taxon>Drosophilidae</taxon>
        <taxon>Drosophila</taxon>
        <taxon>Sophophora</taxon>
    </lineage>
</organism>
<proteinExistence type="predicted"/>
<evidence type="ECO:0000313" key="1">
    <source>
        <dbReference type="EMBL" id="KPU77096.1"/>
    </source>
</evidence>
<reference evidence="1 2" key="1">
    <citation type="journal article" date="2007" name="Nature">
        <title>Evolution of genes and genomes on the Drosophila phylogeny.</title>
        <authorList>
            <consortium name="Drosophila 12 Genomes Consortium"/>
            <person name="Clark A.G."/>
            <person name="Eisen M.B."/>
            <person name="Smith D.R."/>
            <person name="Bergman C.M."/>
            <person name="Oliver B."/>
            <person name="Markow T.A."/>
            <person name="Kaufman T.C."/>
            <person name="Kellis M."/>
            <person name="Gelbart W."/>
            <person name="Iyer V.N."/>
            <person name="Pollard D.A."/>
            <person name="Sackton T.B."/>
            <person name="Larracuente A.M."/>
            <person name="Singh N.D."/>
            <person name="Abad J.P."/>
            <person name="Abt D.N."/>
            <person name="Adryan B."/>
            <person name="Aguade M."/>
            <person name="Akashi H."/>
            <person name="Anderson W.W."/>
            <person name="Aquadro C.F."/>
            <person name="Ardell D.H."/>
            <person name="Arguello R."/>
            <person name="Artieri C.G."/>
            <person name="Barbash D.A."/>
            <person name="Barker D."/>
            <person name="Barsanti P."/>
            <person name="Batterham P."/>
            <person name="Batzoglou S."/>
            <person name="Begun D."/>
            <person name="Bhutkar A."/>
            <person name="Blanco E."/>
            <person name="Bosak S.A."/>
            <person name="Bradley R.K."/>
            <person name="Brand A.D."/>
            <person name="Brent M.R."/>
            <person name="Brooks A.N."/>
            <person name="Brown R.H."/>
            <person name="Butlin R.K."/>
            <person name="Caggese C."/>
            <person name="Calvi B.R."/>
            <person name="Bernardo de Carvalho A."/>
            <person name="Caspi A."/>
            <person name="Castrezana S."/>
            <person name="Celniker S.E."/>
            <person name="Chang J.L."/>
            <person name="Chapple C."/>
            <person name="Chatterji S."/>
            <person name="Chinwalla A."/>
            <person name="Civetta A."/>
            <person name="Clifton S.W."/>
            <person name="Comeron J.M."/>
            <person name="Costello J.C."/>
            <person name="Coyne J.A."/>
            <person name="Daub J."/>
            <person name="David R.G."/>
            <person name="Delcher A.L."/>
            <person name="Delehaunty K."/>
            <person name="Do C.B."/>
            <person name="Ebling H."/>
            <person name="Edwards K."/>
            <person name="Eickbush T."/>
            <person name="Evans J.D."/>
            <person name="Filipski A."/>
            <person name="Findeiss S."/>
            <person name="Freyhult E."/>
            <person name="Fulton L."/>
            <person name="Fulton R."/>
            <person name="Garcia A.C."/>
            <person name="Gardiner A."/>
            <person name="Garfield D.A."/>
            <person name="Garvin B.E."/>
            <person name="Gibson G."/>
            <person name="Gilbert D."/>
            <person name="Gnerre S."/>
            <person name="Godfrey J."/>
            <person name="Good R."/>
            <person name="Gotea V."/>
            <person name="Gravely B."/>
            <person name="Greenberg A.J."/>
            <person name="Griffiths-Jones S."/>
            <person name="Gross S."/>
            <person name="Guigo R."/>
            <person name="Gustafson E.A."/>
            <person name="Haerty W."/>
            <person name="Hahn M.W."/>
            <person name="Halligan D.L."/>
            <person name="Halpern A.L."/>
            <person name="Halter G.M."/>
            <person name="Han M.V."/>
            <person name="Heger A."/>
            <person name="Hillier L."/>
            <person name="Hinrichs A.S."/>
            <person name="Holmes I."/>
            <person name="Hoskins R.A."/>
            <person name="Hubisz M.J."/>
            <person name="Hultmark D."/>
            <person name="Huntley M.A."/>
            <person name="Jaffe D.B."/>
            <person name="Jagadeeshan S."/>
            <person name="Jeck W.R."/>
            <person name="Johnson J."/>
            <person name="Jones C.D."/>
            <person name="Jordan W.C."/>
            <person name="Karpen G.H."/>
            <person name="Kataoka E."/>
            <person name="Keightley P.D."/>
            <person name="Kheradpour P."/>
            <person name="Kirkness E.F."/>
            <person name="Koerich L.B."/>
            <person name="Kristiansen K."/>
            <person name="Kudrna D."/>
            <person name="Kulathinal R.J."/>
            <person name="Kumar S."/>
            <person name="Kwok R."/>
            <person name="Lander E."/>
            <person name="Langley C.H."/>
            <person name="Lapoint R."/>
            <person name="Lazzaro B.P."/>
            <person name="Lee S.J."/>
            <person name="Levesque L."/>
            <person name="Li R."/>
            <person name="Lin C.F."/>
            <person name="Lin M.F."/>
            <person name="Lindblad-Toh K."/>
            <person name="Llopart A."/>
            <person name="Long M."/>
            <person name="Low L."/>
            <person name="Lozovsky E."/>
            <person name="Lu J."/>
            <person name="Luo M."/>
            <person name="Machado C.A."/>
            <person name="Makalowski W."/>
            <person name="Marzo M."/>
            <person name="Matsuda M."/>
            <person name="Matzkin L."/>
            <person name="McAllister B."/>
            <person name="McBride C.S."/>
            <person name="McKernan B."/>
            <person name="McKernan K."/>
            <person name="Mendez-Lago M."/>
            <person name="Minx P."/>
            <person name="Mollenhauer M.U."/>
            <person name="Montooth K."/>
            <person name="Mount S.M."/>
            <person name="Mu X."/>
            <person name="Myers E."/>
            <person name="Negre B."/>
            <person name="Newfeld S."/>
            <person name="Nielsen R."/>
            <person name="Noor M.A."/>
            <person name="O'Grady P."/>
            <person name="Pachter L."/>
            <person name="Papaceit M."/>
            <person name="Parisi M.J."/>
            <person name="Parisi M."/>
            <person name="Parts L."/>
            <person name="Pedersen J.S."/>
            <person name="Pesole G."/>
            <person name="Phillippy A.M."/>
            <person name="Ponting C.P."/>
            <person name="Pop M."/>
            <person name="Porcelli D."/>
            <person name="Powell J.R."/>
            <person name="Prohaska S."/>
            <person name="Pruitt K."/>
            <person name="Puig M."/>
            <person name="Quesneville H."/>
            <person name="Ram K.R."/>
            <person name="Rand D."/>
            <person name="Rasmussen M.D."/>
            <person name="Reed L.K."/>
            <person name="Reenan R."/>
            <person name="Reily A."/>
            <person name="Remington K.A."/>
            <person name="Rieger T.T."/>
            <person name="Ritchie M.G."/>
            <person name="Robin C."/>
            <person name="Rogers Y.H."/>
            <person name="Rohde C."/>
            <person name="Rozas J."/>
            <person name="Rubenfield M.J."/>
            <person name="Ruiz A."/>
            <person name="Russo S."/>
            <person name="Salzberg S.L."/>
            <person name="Sanchez-Gracia A."/>
            <person name="Saranga D.J."/>
            <person name="Sato H."/>
            <person name="Schaeffer S.W."/>
            <person name="Schatz M.C."/>
            <person name="Schlenke T."/>
            <person name="Schwartz R."/>
            <person name="Segarra C."/>
            <person name="Singh R.S."/>
            <person name="Sirot L."/>
            <person name="Sirota M."/>
            <person name="Sisneros N.B."/>
            <person name="Smith C.D."/>
            <person name="Smith T.F."/>
            <person name="Spieth J."/>
            <person name="Stage D.E."/>
            <person name="Stark A."/>
            <person name="Stephan W."/>
            <person name="Strausberg R.L."/>
            <person name="Strempel S."/>
            <person name="Sturgill D."/>
            <person name="Sutton G."/>
            <person name="Sutton G.G."/>
            <person name="Tao W."/>
            <person name="Teichmann S."/>
            <person name="Tobari Y.N."/>
            <person name="Tomimura Y."/>
            <person name="Tsolas J.M."/>
            <person name="Valente V.L."/>
            <person name="Venter E."/>
            <person name="Venter J.C."/>
            <person name="Vicario S."/>
            <person name="Vieira F.G."/>
            <person name="Vilella A.J."/>
            <person name="Villasante A."/>
            <person name="Walenz B."/>
            <person name="Wang J."/>
            <person name="Wasserman M."/>
            <person name="Watts T."/>
            <person name="Wilson D."/>
            <person name="Wilson R.K."/>
            <person name="Wing R.A."/>
            <person name="Wolfner M.F."/>
            <person name="Wong A."/>
            <person name="Wong G.K."/>
            <person name="Wu C.I."/>
            <person name="Wu G."/>
            <person name="Yamamoto D."/>
            <person name="Yang H.P."/>
            <person name="Yang S.P."/>
            <person name="Yorke J.A."/>
            <person name="Yoshida K."/>
            <person name="Zdobnov E."/>
            <person name="Zhang P."/>
            <person name="Zhang Y."/>
            <person name="Zimin A.V."/>
            <person name="Baldwin J."/>
            <person name="Abdouelleil A."/>
            <person name="Abdulkadir J."/>
            <person name="Abebe A."/>
            <person name="Abera B."/>
            <person name="Abreu J."/>
            <person name="Acer S.C."/>
            <person name="Aftuck L."/>
            <person name="Alexander A."/>
            <person name="An P."/>
            <person name="Anderson E."/>
            <person name="Anderson S."/>
            <person name="Arachi H."/>
            <person name="Azer M."/>
            <person name="Bachantsang P."/>
            <person name="Barry A."/>
            <person name="Bayul T."/>
            <person name="Berlin A."/>
            <person name="Bessette D."/>
            <person name="Bloom T."/>
            <person name="Blye J."/>
            <person name="Boguslavskiy L."/>
            <person name="Bonnet C."/>
            <person name="Boukhgalter B."/>
            <person name="Bourzgui I."/>
            <person name="Brown A."/>
            <person name="Cahill P."/>
            <person name="Channer S."/>
            <person name="Cheshatsang Y."/>
            <person name="Chuda L."/>
            <person name="Citroen M."/>
            <person name="Collymore A."/>
            <person name="Cooke P."/>
            <person name="Costello M."/>
            <person name="D'Aco K."/>
            <person name="Daza R."/>
            <person name="De Haan G."/>
            <person name="DeGray S."/>
            <person name="DeMaso C."/>
            <person name="Dhargay N."/>
            <person name="Dooley K."/>
            <person name="Dooley E."/>
            <person name="Doricent M."/>
            <person name="Dorje P."/>
            <person name="Dorjee K."/>
            <person name="Dupes A."/>
            <person name="Elong R."/>
            <person name="Falk J."/>
            <person name="Farina A."/>
            <person name="Faro S."/>
            <person name="Ferguson D."/>
            <person name="Fisher S."/>
            <person name="Foley C.D."/>
            <person name="Franke A."/>
            <person name="Friedrich D."/>
            <person name="Gadbois L."/>
            <person name="Gearin G."/>
            <person name="Gearin C.R."/>
            <person name="Giannoukos G."/>
            <person name="Goode T."/>
            <person name="Graham J."/>
            <person name="Grandbois E."/>
            <person name="Grewal S."/>
            <person name="Gyaltsen K."/>
            <person name="Hafez N."/>
            <person name="Hagos B."/>
            <person name="Hall J."/>
            <person name="Henson C."/>
            <person name="Hollinger A."/>
            <person name="Honan T."/>
            <person name="Huard M.D."/>
            <person name="Hughes L."/>
            <person name="Hurhula B."/>
            <person name="Husby M.E."/>
            <person name="Kamat A."/>
            <person name="Kanga B."/>
            <person name="Kashin S."/>
            <person name="Khazanovich D."/>
            <person name="Kisner P."/>
            <person name="Lance K."/>
            <person name="Lara M."/>
            <person name="Lee W."/>
            <person name="Lennon N."/>
            <person name="Letendre F."/>
            <person name="LeVine R."/>
            <person name="Lipovsky A."/>
            <person name="Liu X."/>
            <person name="Liu J."/>
            <person name="Liu S."/>
            <person name="Lokyitsang T."/>
            <person name="Lokyitsang Y."/>
            <person name="Lubonja R."/>
            <person name="Lui A."/>
            <person name="MacDonald P."/>
            <person name="Magnisalis V."/>
            <person name="Maru K."/>
            <person name="Matthews C."/>
            <person name="McCusker W."/>
            <person name="McDonough S."/>
            <person name="Mehta T."/>
            <person name="Meldrim J."/>
            <person name="Meneus L."/>
            <person name="Mihai O."/>
            <person name="Mihalev A."/>
            <person name="Mihova T."/>
            <person name="Mittelman R."/>
            <person name="Mlenga V."/>
            <person name="Montmayeur A."/>
            <person name="Mulrain L."/>
            <person name="Navidi A."/>
            <person name="Naylor J."/>
            <person name="Negash T."/>
            <person name="Nguyen T."/>
            <person name="Nguyen N."/>
            <person name="Nicol R."/>
            <person name="Norbu C."/>
            <person name="Norbu N."/>
            <person name="Novod N."/>
            <person name="O'Neill B."/>
            <person name="Osman S."/>
            <person name="Markiewicz E."/>
            <person name="Oyono O.L."/>
            <person name="Patti C."/>
            <person name="Phunkhang P."/>
            <person name="Pierre F."/>
            <person name="Priest M."/>
            <person name="Raghuraman S."/>
            <person name="Rege F."/>
            <person name="Reyes R."/>
            <person name="Rise C."/>
            <person name="Rogov P."/>
            <person name="Ross K."/>
            <person name="Ryan E."/>
            <person name="Settipalli S."/>
            <person name="Shea T."/>
            <person name="Sherpa N."/>
            <person name="Shi L."/>
            <person name="Shih D."/>
            <person name="Sparrow T."/>
            <person name="Spaulding J."/>
            <person name="Stalker J."/>
            <person name="Stange-Thomann N."/>
            <person name="Stavropoulos S."/>
            <person name="Stone C."/>
            <person name="Strader C."/>
            <person name="Tesfaye S."/>
            <person name="Thomson T."/>
            <person name="Thoulutsang Y."/>
            <person name="Thoulutsang D."/>
            <person name="Topham K."/>
            <person name="Topping I."/>
            <person name="Tsamla T."/>
            <person name="Vassiliev H."/>
            <person name="Vo A."/>
            <person name="Wangchuk T."/>
            <person name="Wangdi T."/>
            <person name="Weiand M."/>
            <person name="Wilkinson J."/>
            <person name="Wilson A."/>
            <person name="Yadav S."/>
            <person name="Young G."/>
            <person name="Yu Q."/>
            <person name="Zembek L."/>
            <person name="Zhong D."/>
            <person name="Zimmer A."/>
            <person name="Zwirko Z."/>
            <person name="Jaffe D.B."/>
            <person name="Alvarez P."/>
            <person name="Brockman W."/>
            <person name="Butler J."/>
            <person name="Chin C."/>
            <person name="Gnerre S."/>
            <person name="Grabherr M."/>
            <person name="Kleber M."/>
            <person name="Mauceli E."/>
            <person name="MacCallum I."/>
        </authorList>
    </citation>
    <scope>NUCLEOTIDE SEQUENCE [LARGE SCALE GENOMIC DNA]</scope>
    <source>
        <strain evidence="2">Tucson 14024-0371.13</strain>
    </source>
</reference>
<accession>A0A0P8XRC5</accession>
<dbReference type="EMBL" id="CH902619">
    <property type="protein sequence ID" value="KPU77096.1"/>
    <property type="molecule type" value="Genomic_DNA"/>
</dbReference>
<dbReference type="Proteomes" id="UP000007801">
    <property type="component" value="Unassembled WGS sequence"/>
</dbReference>
<keyword evidence="2" id="KW-1185">Reference proteome</keyword>
<gene>
    <name evidence="1" type="primary">Dana\GF27858</name>
    <name evidence="1" type="ORF">GF27858</name>
</gene>
<dbReference type="InParanoid" id="A0A0P8XRC5"/>